<gene>
    <name evidence="1" type="ORF">GCM10023095_03300</name>
</gene>
<dbReference type="Proteomes" id="UP001501321">
    <property type="component" value="Unassembled WGS sequence"/>
</dbReference>
<comment type="caution">
    <text evidence="1">The sequence shown here is derived from an EMBL/GenBank/DDBJ whole genome shotgun (WGS) entry which is preliminary data.</text>
</comment>
<evidence type="ECO:0000313" key="1">
    <source>
        <dbReference type="EMBL" id="GAA4493317.1"/>
    </source>
</evidence>
<proteinExistence type="predicted"/>
<organism evidence="1 2">
    <name type="scientific">Pseudaeromonas paramecii</name>
    <dbReference type="NCBI Taxonomy" id="2138166"/>
    <lineage>
        <taxon>Bacteria</taxon>
        <taxon>Pseudomonadati</taxon>
        <taxon>Pseudomonadota</taxon>
        <taxon>Gammaproteobacteria</taxon>
        <taxon>Aeromonadales</taxon>
        <taxon>Aeromonadaceae</taxon>
        <taxon>Pseudaeromonas</taxon>
    </lineage>
</organism>
<accession>A0ABP8PVN2</accession>
<dbReference type="EMBL" id="BAABFC010000001">
    <property type="protein sequence ID" value="GAA4493317.1"/>
    <property type="molecule type" value="Genomic_DNA"/>
</dbReference>
<keyword evidence="2" id="KW-1185">Reference proteome</keyword>
<name>A0ABP8PVN2_9GAMM</name>
<protein>
    <submittedName>
        <fullName evidence="1">Uncharacterized protein</fullName>
    </submittedName>
</protein>
<evidence type="ECO:0000313" key="2">
    <source>
        <dbReference type="Proteomes" id="UP001501321"/>
    </source>
</evidence>
<sequence>MRRKTGEQCSMSAMNIFDFWQRFDHRDENTHPDDEAVLAELQAAYSTDFDMTFPPGPYFGPLKTAKIVLCYANPSADQPSVKAVSKQNHHDTLLRQLSGEEDYPYQIGGWDTWFRRVANSLFAGDDKLASRTVAIANLIPYASKNMDNVEAIANCLPSVWAMQDHLRHNLIPRAKRGEILLVMCRSSHLWGLRTSHGSENIIINDVRSGYTTEIKKIVSKFLAMNNFNLTKSIKPQV</sequence>
<reference evidence="2" key="1">
    <citation type="journal article" date="2019" name="Int. J. Syst. Evol. Microbiol.">
        <title>The Global Catalogue of Microorganisms (GCM) 10K type strain sequencing project: providing services to taxonomists for standard genome sequencing and annotation.</title>
        <authorList>
            <consortium name="The Broad Institute Genomics Platform"/>
            <consortium name="The Broad Institute Genome Sequencing Center for Infectious Disease"/>
            <person name="Wu L."/>
            <person name="Ma J."/>
        </authorList>
    </citation>
    <scope>NUCLEOTIDE SEQUENCE [LARGE SCALE GENOMIC DNA]</scope>
    <source>
        <strain evidence="2">JCM 32226</strain>
    </source>
</reference>